<dbReference type="Pfam" id="PF14291">
    <property type="entry name" value="DUF4371"/>
    <property type="match status" value="1"/>
</dbReference>
<feature type="transmembrane region" description="Helical" evidence="5">
    <location>
        <begin position="246"/>
        <end position="272"/>
    </location>
</feature>
<evidence type="ECO:0000313" key="8">
    <source>
        <dbReference type="Proteomes" id="UP001558613"/>
    </source>
</evidence>
<keyword evidence="5" id="KW-1133">Transmembrane helix</keyword>
<dbReference type="Pfam" id="PF08205">
    <property type="entry name" value="C2-set_2"/>
    <property type="match status" value="1"/>
</dbReference>
<sequence>GKPFVGEIICTGVFADVWKVKVEYEMEALVSSCVVVPCSFTYPAQQQPSDRIRAMWHMKDKWDEIIFHKDSTRVLDNFKGRTKLLGSLGGCNCTLEIDEVRNHDNGPYCFRVELETSVKDKYSFVDNCVSFKMIEQASKPELQAEQSVQEGEPAVFKCSVRYTCPSHQPTLTWSHPGKIIMSYKDIGRGKWEAESLLTFTPTKEDDHSDITCTVKYHGNVKGEMTTTRPIFVKEQANFHFYMQSHIFIPIISGLGAALLVGLLCFFIVIRYVKRIADLQSRNYTGHSGDTSSGPDCVKFCGAFELALRGHDESQSSDNPGIFHGLVDFVAALDAVLKEHLENVTVFKGTSKTVQNELLDCMLSVVREHIIKEAQSSDFLSIQADETTDVATQCQLVLVLRYIDAKSNIQESFFAFIPLHSATADSISTALKEHLAVIIPEDQKSKLLSQACDGASVMRGATAGVQRKIQDVYPNAHYIHCYAHQLNLIMQQATSHIPKVRIFFSDLGGFASFFSRSPKRTDVLDKVVARRLPTSSSVRWNFHSRAVNTVFEQREDLIRCFEMIRDSSDFDPVTKKEIDSVHIKKSIQQFQEDIQKIRNSLHSLVDQSNEGGGPQPKRRRSLSPEVHKRIAAEICDTILAHTMERFSFTNHLVSATLLQADRFERYTLEFPENALSMTLKAYPVLNGNKLKTPRKSSEPVVVLWRVEIEITDFNMKVKRCNVRKHAILQTSNAITKEFNANSSYKLLN</sequence>
<evidence type="ECO:0000256" key="2">
    <source>
        <dbReference type="ARBA" id="ARBA00023136"/>
    </source>
</evidence>
<dbReference type="SUPFAM" id="SSF48726">
    <property type="entry name" value="Immunoglobulin"/>
    <property type="match status" value="2"/>
</dbReference>
<keyword evidence="3" id="KW-1015">Disulfide bond</keyword>
<evidence type="ECO:0000259" key="6">
    <source>
        <dbReference type="PROSITE" id="PS50835"/>
    </source>
</evidence>
<dbReference type="PANTHER" id="PTHR46484:SF7">
    <property type="entry name" value="MYELIN-ASSOCIATED GLYCOPROTEIN-LIKE-RELATED"/>
    <property type="match status" value="1"/>
</dbReference>
<dbReference type="InterPro" id="IPR036179">
    <property type="entry name" value="Ig-like_dom_sf"/>
</dbReference>
<dbReference type="InterPro" id="IPR007110">
    <property type="entry name" value="Ig-like_dom"/>
</dbReference>
<evidence type="ECO:0000256" key="4">
    <source>
        <dbReference type="SAM" id="MobiDB-lite"/>
    </source>
</evidence>
<protein>
    <recommendedName>
        <fullName evidence="6">Ig-like domain-containing protein</fullName>
    </recommendedName>
</protein>
<dbReference type="SUPFAM" id="SSF53098">
    <property type="entry name" value="Ribonuclease H-like"/>
    <property type="match status" value="1"/>
</dbReference>
<proteinExistence type="predicted"/>
<keyword evidence="2 5" id="KW-0472">Membrane</keyword>
<dbReference type="PANTHER" id="PTHR46484">
    <property type="entry name" value="SI:CH211-171H4.5-RELATED"/>
    <property type="match status" value="1"/>
</dbReference>
<feature type="non-terminal residue" evidence="7">
    <location>
        <position position="1"/>
    </location>
</feature>
<accession>A0ABR3M7K5</accession>
<reference evidence="7 8" key="1">
    <citation type="submission" date="2023-09" db="EMBL/GenBank/DDBJ databases">
        <authorList>
            <person name="Wang M."/>
        </authorList>
    </citation>
    <scope>NUCLEOTIDE SEQUENCE [LARGE SCALE GENOMIC DNA]</scope>
    <source>
        <strain evidence="7">GT-2023</strain>
        <tissue evidence="7">Liver</tissue>
    </source>
</reference>
<organism evidence="7 8">
    <name type="scientific">Cirrhinus molitorella</name>
    <name type="common">mud carp</name>
    <dbReference type="NCBI Taxonomy" id="172907"/>
    <lineage>
        <taxon>Eukaryota</taxon>
        <taxon>Metazoa</taxon>
        <taxon>Chordata</taxon>
        <taxon>Craniata</taxon>
        <taxon>Vertebrata</taxon>
        <taxon>Euteleostomi</taxon>
        <taxon>Actinopterygii</taxon>
        <taxon>Neopterygii</taxon>
        <taxon>Teleostei</taxon>
        <taxon>Ostariophysi</taxon>
        <taxon>Cypriniformes</taxon>
        <taxon>Cyprinidae</taxon>
        <taxon>Labeoninae</taxon>
        <taxon>Labeonini</taxon>
        <taxon>Cirrhinus</taxon>
    </lineage>
</organism>
<dbReference type="PROSITE" id="PS50835">
    <property type="entry name" value="IG_LIKE"/>
    <property type="match status" value="1"/>
</dbReference>
<keyword evidence="8" id="KW-1185">Reference proteome</keyword>
<dbReference type="Gene3D" id="2.60.40.10">
    <property type="entry name" value="Immunoglobulins"/>
    <property type="match status" value="2"/>
</dbReference>
<dbReference type="InterPro" id="IPR025398">
    <property type="entry name" value="DUF4371"/>
</dbReference>
<comment type="subcellular location">
    <subcellularLocation>
        <location evidence="1">Membrane</location>
        <topology evidence="1">Single-pass membrane protein</topology>
    </subcellularLocation>
</comment>
<dbReference type="InterPro" id="IPR003599">
    <property type="entry name" value="Ig_sub"/>
</dbReference>
<dbReference type="SMART" id="SM00409">
    <property type="entry name" value="IG"/>
    <property type="match status" value="2"/>
</dbReference>
<comment type="caution">
    <text evidence="7">The sequence shown here is derived from an EMBL/GenBank/DDBJ whole genome shotgun (WGS) entry which is preliminary data.</text>
</comment>
<dbReference type="InterPro" id="IPR013162">
    <property type="entry name" value="CD80_C2-set"/>
</dbReference>
<evidence type="ECO:0000256" key="3">
    <source>
        <dbReference type="ARBA" id="ARBA00023157"/>
    </source>
</evidence>
<dbReference type="Proteomes" id="UP001558613">
    <property type="component" value="Unassembled WGS sequence"/>
</dbReference>
<dbReference type="InterPro" id="IPR012337">
    <property type="entry name" value="RNaseH-like_sf"/>
</dbReference>
<keyword evidence="5" id="KW-0812">Transmembrane</keyword>
<feature type="region of interest" description="Disordered" evidence="4">
    <location>
        <begin position="604"/>
        <end position="624"/>
    </location>
</feature>
<dbReference type="EMBL" id="JAYMGO010000015">
    <property type="protein sequence ID" value="KAL1261110.1"/>
    <property type="molecule type" value="Genomic_DNA"/>
</dbReference>
<name>A0ABR3M7K5_9TELE</name>
<evidence type="ECO:0000256" key="1">
    <source>
        <dbReference type="ARBA" id="ARBA00004167"/>
    </source>
</evidence>
<feature type="domain" description="Ig-like" evidence="6">
    <location>
        <begin position="140"/>
        <end position="227"/>
    </location>
</feature>
<evidence type="ECO:0000313" key="7">
    <source>
        <dbReference type="EMBL" id="KAL1261110.1"/>
    </source>
</evidence>
<gene>
    <name evidence="7" type="ORF">QQF64_008937</name>
</gene>
<evidence type="ECO:0000256" key="5">
    <source>
        <dbReference type="SAM" id="Phobius"/>
    </source>
</evidence>
<dbReference type="InterPro" id="IPR013783">
    <property type="entry name" value="Ig-like_fold"/>
</dbReference>